<dbReference type="AlphaFoldDB" id="A0A1B0A0Q5"/>
<proteinExistence type="predicted"/>
<evidence type="ECO:0000313" key="3">
    <source>
        <dbReference type="Proteomes" id="UP000092445"/>
    </source>
</evidence>
<accession>A0A1B0A0Q5</accession>
<keyword evidence="3" id="KW-1185">Reference proteome</keyword>
<dbReference type="VEuPathDB" id="VectorBase:GPAI030873"/>
<feature type="transmembrane region" description="Helical" evidence="1">
    <location>
        <begin position="132"/>
        <end position="151"/>
    </location>
</feature>
<keyword evidence="1" id="KW-0812">Transmembrane</keyword>
<evidence type="ECO:0000313" key="2">
    <source>
        <dbReference type="EnsemblMetazoa" id="GPAI030873-PA"/>
    </source>
</evidence>
<keyword evidence="1" id="KW-0472">Membrane</keyword>
<dbReference type="Proteomes" id="UP000092445">
    <property type="component" value="Unassembled WGS sequence"/>
</dbReference>
<name>A0A1B0A0Q5_GLOPL</name>
<feature type="transmembrane region" description="Helical" evidence="1">
    <location>
        <begin position="163"/>
        <end position="184"/>
    </location>
</feature>
<evidence type="ECO:0000256" key="1">
    <source>
        <dbReference type="SAM" id="Phobius"/>
    </source>
</evidence>
<protein>
    <submittedName>
        <fullName evidence="2">Uncharacterized protein</fullName>
    </submittedName>
</protein>
<organism evidence="2 3">
    <name type="scientific">Glossina pallidipes</name>
    <name type="common">Tsetse fly</name>
    <dbReference type="NCBI Taxonomy" id="7398"/>
    <lineage>
        <taxon>Eukaryota</taxon>
        <taxon>Metazoa</taxon>
        <taxon>Ecdysozoa</taxon>
        <taxon>Arthropoda</taxon>
        <taxon>Hexapoda</taxon>
        <taxon>Insecta</taxon>
        <taxon>Pterygota</taxon>
        <taxon>Neoptera</taxon>
        <taxon>Endopterygota</taxon>
        <taxon>Diptera</taxon>
        <taxon>Brachycera</taxon>
        <taxon>Muscomorpha</taxon>
        <taxon>Hippoboscoidea</taxon>
        <taxon>Glossinidae</taxon>
        <taxon>Glossina</taxon>
    </lineage>
</organism>
<reference evidence="3" key="1">
    <citation type="submission" date="2014-03" db="EMBL/GenBank/DDBJ databases">
        <authorList>
            <person name="Aksoy S."/>
            <person name="Warren W."/>
            <person name="Wilson R.K."/>
        </authorList>
    </citation>
    <scope>NUCLEOTIDE SEQUENCE [LARGE SCALE GENOMIC DNA]</scope>
    <source>
        <strain evidence="3">IAEA</strain>
    </source>
</reference>
<reference evidence="2" key="2">
    <citation type="submission" date="2020-05" db="UniProtKB">
        <authorList>
            <consortium name="EnsemblMetazoa"/>
        </authorList>
    </citation>
    <scope>IDENTIFICATION</scope>
    <source>
        <strain evidence="2">IAEA</strain>
    </source>
</reference>
<dbReference type="EnsemblMetazoa" id="GPAI030873-RA">
    <property type="protein sequence ID" value="GPAI030873-PA"/>
    <property type="gene ID" value="GPAI030873"/>
</dbReference>
<feature type="transmembrane region" description="Helical" evidence="1">
    <location>
        <begin position="100"/>
        <end position="120"/>
    </location>
</feature>
<keyword evidence="1" id="KW-1133">Transmembrane helix</keyword>
<sequence length="226" mass="26181">MTGEKSFNFFDIAEIIVDTKALGAWVIKVRLKPIVAKTTQQLSGSWTLEGKNIRISLKFWTKSRYRVDGSYSPCSSRQLHWHHPHKCIRPMCRPLGKTKIFLLSIAVLWSNDNILLSILFVFCDTHCGGQSYWIVLAGYLVTWLYMNIYIWQSYLHDVQMTRHYLLLLLFIKLTIENTLGWPTITWAKAANVIQWPSSKHNDVHTTLSIVPIVSCKSLTGDYFRMI</sequence>